<evidence type="ECO:0000256" key="1">
    <source>
        <dbReference type="SAM" id="MobiDB-lite"/>
    </source>
</evidence>
<organism evidence="3 4">
    <name type="scientific">Diaporthe australafricana</name>
    <dbReference type="NCBI Taxonomy" id="127596"/>
    <lineage>
        <taxon>Eukaryota</taxon>
        <taxon>Fungi</taxon>
        <taxon>Dikarya</taxon>
        <taxon>Ascomycota</taxon>
        <taxon>Pezizomycotina</taxon>
        <taxon>Sordariomycetes</taxon>
        <taxon>Sordariomycetidae</taxon>
        <taxon>Diaporthales</taxon>
        <taxon>Diaporthaceae</taxon>
        <taxon>Diaporthe</taxon>
    </lineage>
</organism>
<dbReference type="PANTHER" id="PTHR35606:SF4">
    <property type="entry name" value="CELLULOSE-BINDING FAMILY II PROTEIN"/>
    <property type="match status" value="1"/>
</dbReference>
<dbReference type="PANTHER" id="PTHR35606">
    <property type="entry name" value="CELLULOSE-BINDING FAMILY II PROTEIN"/>
    <property type="match status" value="1"/>
</dbReference>
<comment type="caution">
    <text evidence="3">The sequence shown here is derived from an EMBL/GenBank/DDBJ whole genome shotgun (WGS) entry which is preliminary data.</text>
</comment>
<feature type="chain" id="PRO_5046145755" description="Cellulose-binding family II protein" evidence="2">
    <location>
        <begin position="17"/>
        <end position="380"/>
    </location>
</feature>
<dbReference type="Proteomes" id="UP001583177">
    <property type="component" value="Unassembled WGS sequence"/>
</dbReference>
<sequence length="380" mass="40546">MKTVTVLSLLAALAQAHPKQEHIAEKAVRAAHPGAAHQLDKAGGFAPKARRAPQGWGYGGGYGGWWGNHGGNGHSGAPTGAPTGFPTGAVPTGAAPTGAAPTGVATGAAPIATSSSGRVAASSADNATSSTTWDPPSDMVTALTEVWDKYTTDNTEFKNLGYDHIMDTKAKIQYCVRWDASSSKITAAQRKQLETVLSTQYNKWVTKALAGFDGFPYTSVDVSISGWATNNTALLEGDTSGLTLYTDTADVDGIPECDPACGRAMHYTDGDYSGCAKGDAGRYDVSLWLSESMNGQMGGFGGDWGQQLPVDYMLDNLDTENIHILLHEMGHTYGLDDFYDWTPSGQTSFIMMAGSAMEITDFDSWMARDWWRHIKSRYSL</sequence>
<proteinExistence type="predicted"/>
<feature type="region of interest" description="Disordered" evidence="1">
    <location>
        <begin position="73"/>
        <end position="102"/>
    </location>
</feature>
<evidence type="ECO:0000313" key="4">
    <source>
        <dbReference type="Proteomes" id="UP001583177"/>
    </source>
</evidence>
<evidence type="ECO:0000313" key="3">
    <source>
        <dbReference type="EMBL" id="KAL1852511.1"/>
    </source>
</evidence>
<gene>
    <name evidence="3" type="ORF">Daus18300_012109</name>
</gene>
<feature type="signal peptide" evidence="2">
    <location>
        <begin position="1"/>
        <end position="16"/>
    </location>
</feature>
<dbReference type="EMBL" id="JAWRVE010000158">
    <property type="protein sequence ID" value="KAL1852511.1"/>
    <property type="molecule type" value="Genomic_DNA"/>
</dbReference>
<accession>A0ABR3W3Z6</accession>
<protein>
    <recommendedName>
        <fullName evidence="5">Cellulose-binding family II protein</fullName>
    </recommendedName>
</protein>
<name>A0ABR3W3Z6_9PEZI</name>
<evidence type="ECO:0008006" key="5">
    <source>
        <dbReference type="Google" id="ProtNLM"/>
    </source>
</evidence>
<evidence type="ECO:0000256" key="2">
    <source>
        <dbReference type="SAM" id="SignalP"/>
    </source>
</evidence>
<feature type="compositionally biased region" description="Low complexity" evidence="1">
    <location>
        <begin position="76"/>
        <end position="102"/>
    </location>
</feature>
<keyword evidence="2" id="KW-0732">Signal</keyword>
<keyword evidence="4" id="KW-1185">Reference proteome</keyword>
<reference evidence="3 4" key="1">
    <citation type="journal article" date="2024" name="IMA Fungus">
        <title>IMA Genome - F19 : A genome assembly and annotation guide to empower mycologists, including annotated draft genome sequences of Ceratocystis pirilliformis, Diaporthe australafricana, Fusarium ophioides, Paecilomyces lecythidis, and Sporothrix stenoceras.</title>
        <authorList>
            <person name="Aylward J."/>
            <person name="Wilson A.M."/>
            <person name="Visagie C.M."/>
            <person name="Spraker J."/>
            <person name="Barnes I."/>
            <person name="Buitendag C."/>
            <person name="Ceriani C."/>
            <person name="Del Mar Angel L."/>
            <person name="du Plessis D."/>
            <person name="Fuchs T."/>
            <person name="Gasser K."/>
            <person name="Kramer D."/>
            <person name="Li W."/>
            <person name="Munsamy K."/>
            <person name="Piso A."/>
            <person name="Price J.L."/>
            <person name="Sonnekus B."/>
            <person name="Thomas C."/>
            <person name="van der Nest A."/>
            <person name="van Dijk A."/>
            <person name="van Heerden A."/>
            <person name="van Vuuren N."/>
            <person name="Yilmaz N."/>
            <person name="Duong T.A."/>
            <person name="van der Merwe N.A."/>
            <person name="Wingfield M.J."/>
            <person name="Wingfield B.D."/>
        </authorList>
    </citation>
    <scope>NUCLEOTIDE SEQUENCE [LARGE SCALE GENOMIC DNA]</scope>
    <source>
        <strain evidence="3 4">CMW 18300</strain>
    </source>
</reference>